<keyword evidence="8" id="KW-1185">Reference proteome</keyword>
<gene>
    <name evidence="7" type="ORF">C2845_PM06G00270</name>
</gene>
<organism evidence="7 8">
    <name type="scientific">Panicum miliaceum</name>
    <name type="common">Proso millet</name>
    <name type="synonym">Broomcorn millet</name>
    <dbReference type="NCBI Taxonomy" id="4540"/>
    <lineage>
        <taxon>Eukaryota</taxon>
        <taxon>Viridiplantae</taxon>
        <taxon>Streptophyta</taxon>
        <taxon>Embryophyta</taxon>
        <taxon>Tracheophyta</taxon>
        <taxon>Spermatophyta</taxon>
        <taxon>Magnoliopsida</taxon>
        <taxon>Liliopsida</taxon>
        <taxon>Poales</taxon>
        <taxon>Poaceae</taxon>
        <taxon>PACMAD clade</taxon>
        <taxon>Panicoideae</taxon>
        <taxon>Panicodae</taxon>
        <taxon>Paniceae</taxon>
        <taxon>Panicinae</taxon>
        <taxon>Panicum</taxon>
        <taxon>Panicum sect. Panicum</taxon>
    </lineage>
</organism>
<comment type="similarity">
    <text evidence="2">Belongs to the CDC50/LEM3 family.</text>
</comment>
<evidence type="ECO:0000313" key="8">
    <source>
        <dbReference type="Proteomes" id="UP000275267"/>
    </source>
</evidence>
<keyword evidence="3 6" id="KW-0812">Transmembrane</keyword>
<accession>A0A3L6R711</accession>
<protein>
    <submittedName>
        <fullName evidence="7">ALA-interacting subunit 1-like</fullName>
    </submittedName>
</protein>
<proteinExistence type="inferred from homology"/>
<comment type="subcellular location">
    <subcellularLocation>
        <location evidence="1">Membrane</location>
    </subcellularLocation>
</comment>
<evidence type="ECO:0000313" key="7">
    <source>
        <dbReference type="EMBL" id="RLM98628.1"/>
    </source>
</evidence>
<dbReference type="InterPro" id="IPR005045">
    <property type="entry name" value="CDC50/LEM3_fam"/>
</dbReference>
<comment type="caution">
    <text evidence="7">The sequence shown here is derived from an EMBL/GenBank/DDBJ whole genome shotgun (WGS) entry which is preliminary data.</text>
</comment>
<sequence>MTCPVSLSCPPRSSARCVVRRRRPQLRSLRASGVALLPAVLAARLPDADAAHQKLVPGTGRNTRCAGSTFASRQGSARLGSWTAEMSVSGSETDSVASRRSKKPKYSKFTQQELPACKPLLTPGIVIGAFSLIGIVFVPIGLASLSASQDIVELIDRYDAECVSANDKVGFIQDTKTDKACTRKITVPKPMKGPIHIYYQLENFYQNHRRYVKSRNDKQLRMKESASLITNCEPEATSQDGAPIVPCGLIAWSLFNDTYSFSLNKKAIEVNKKNIAWDSDKSTKFGSDVFPSNFQKGGLIGGAKLNEKLPLSQQEDLIVWMRTAALPTFRKLYGRIETDIMASDEITVVIQNNYNTYSFGGTKALVLSTTSWIGGRNNFIGVAYVAMGGICLLLAMGFVVLYVLKPRTLGDPSYLSWNKENPDNPN</sequence>
<dbReference type="GO" id="GO:0005886">
    <property type="term" value="C:plasma membrane"/>
    <property type="evidence" value="ECO:0007669"/>
    <property type="project" value="TreeGrafter"/>
</dbReference>
<evidence type="ECO:0000256" key="6">
    <source>
        <dbReference type="SAM" id="Phobius"/>
    </source>
</evidence>
<evidence type="ECO:0000256" key="5">
    <source>
        <dbReference type="ARBA" id="ARBA00023136"/>
    </source>
</evidence>
<reference evidence="8" key="1">
    <citation type="journal article" date="2019" name="Nat. Commun.">
        <title>The genome of broomcorn millet.</title>
        <authorList>
            <person name="Zou C."/>
            <person name="Miki D."/>
            <person name="Li D."/>
            <person name="Tang Q."/>
            <person name="Xiao L."/>
            <person name="Rajput S."/>
            <person name="Deng P."/>
            <person name="Jia W."/>
            <person name="Huang R."/>
            <person name="Zhang M."/>
            <person name="Sun Y."/>
            <person name="Hu J."/>
            <person name="Fu X."/>
            <person name="Schnable P.S."/>
            <person name="Li F."/>
            <person name="Zhang H."/>
            <person name="Feng B."/>
            <person name="Zhu X."/>
            <person name="Liu R."/>
            <person name="Schnable J.C."/>
            <person name="Zhu J.-K."/>
            <person name="Zhang H."/>
        </authorList>
    </citation>
    <scope>NUCLEOTIDE SEQUENCE [LARGE SCALE GENOMIC DNA]</scope>
</reference>
<evidence type="ECO:0000256" key="2">
    <source>
        <dbReference type="ARBA" id="ARBA00009457"/>
    </source>
</evidence>
<dbReference type="PANTHER" id="PTHR10926">
    <property type="entry name" value="CELL CYCLE CONTROL PROTEIN 50"/>
    <property type="match status" value="1"/>
</dbReference>
<feature type="transmembrane region" description="Helical" evidence="6">
    <location>
        <begin position="120"/>
        <end position="145"/>
    </location>
</feature>
<dbReference type="STRING" id="4540.A0A3L6R711"/>
<name>A0A3L6R711_PANMI</name>
<evidence type="ECO:0000256" key="1">
    <source>
        <dbReference type="ARBA" id="ARBA00004370"/>
    </source>
</evidence>
<feature type="transmembrane region" description="Helical" evidence="6">
    <location>
        <begin position="382"/>
        <end position="404"/>
    </location>
</feature>
<dbReference type="OrthoDB" id="340608at2759"/>
<dbReference type="GO" id="GO:0005794">
    <property type="term" value="C:Golgi apparatus"/>
    <property type="evidence" value="ECO:0007669"/>
    <property type="project" value="TreeGrafter"/>
</dbReference>
<dbReference type="PANTHER" id="PTHR10926:SF70">
    <property type="entry name" value="ALA-INTERACTING SUBUNIT"/>
    <property type="match status" value="1"/>
</dbReference>
<keyword evidence="4 6" id="KW-1133">Transmembrane helix</keyword>
<evidence type="ECO:0000256" key="3">
    <source>
        <dbReference type="ARBA" id="ARBA00022692"/>
    </source>
</evidence>
<dbReference type="Pfam" id="PF03381">
    <property type="entry name" value="CDC50"/>
    <property type="match status" value="1"/>
</dbReference>
<dbReference type="EMBL" id="PQIB02000009">
    <property type="protein sequence ID" value="RLM98628.1"/>
    <property type="molecule type" value="Genomic_DNA"/>
</dbReference>
<dbReference type="AlphaFoldDB" id="A0A3L6R711"/>
<dbReference type="GO" id="GO:0005783">
    <property type="term" value="C:endoplasmic reticulum"/>
    <property type="evidence" value="ECO:0007669"/>
    <property type="project" value="TreeGrafter"/>
</dbReference>
<dbReference type="Proteomes" id="UP000275267">
    <property type="component" value="Unassembled WGS sequence"/>
</dbReference>
<evidence type="ECO:0000256" key="4">
    <source>
        <dbReference type="ARBA" id="ARBA00022989"/>
    </source>
</evidence>
<keyword evidence="5 6" id="KW-0472">Membrane</keyword>